<feature type="compositionally biased region" description="Low complexity" evidence="1">
    <location>
        <begin position="20"/>
        <end position="29"/>
    </location>
</feature>
<feature type="transmembrane region" description="Helical" evidence="2">
    <location>
        <begin position="84"/>
        <end position="105"/>
    </location>
</feature>
<keyword evidence="2" id="KW-0812">Transmembrane</keyword>
<feature type="transmembrane region" description="Helical" evidence="2">
    <location>
        <begin position="111"/>
        <end position="129"/>
    </location>
</feature>
<dbReference type="RefSeq" id="WP_183404062.1">
    <property type="nucleotide sequence ID" value="NZ_JACHGG010000003.1"/>
</dbReference>
<comment type="caution">
    <text evidence="3">The sequence shown here is derived from an EMBL/GenBank/DDBJ whole genome shotgun (WGS) entry which is preliminary data.</text>
</comment>
<gene>
    <name evidence="3" type="ORF">HNQ93_002313</name>
</gene>
<protein>
    <submittedName>
        <fullName evidence="3">Uncharacterized protein</fullName>
    </submittedName>
</protein>
<organism evidence="3 4">
    <name type="scientific">Hymenobacter luteus</name>
    <dbReference type="NCBI Taxonomy" id="1411122"/>
    <lineage>
        <taxon>Bacteria</taxon>
        <taxon>Pseudomonadati</taxon>
        <taxon>Bacteroidota</taxon>
        <taxon>Cytophagia</taxon>
        <taxon>Cytophagales</taxon>
        <taxon>Hymenobacteraceae</taxon>
        <taxon>Hymenobacter</taxon>
    </lineage>
</organism>
<evidence type="ECO:0000313" key="3">
    <source>
        <dbReference type="EMBL" id="MBB6059453.1"/>
    </source>
</evidence>
<feature type="region of interest" description="Disordered" evidence="1">
    <location>
        <begin position="1"/>
        <end position="29"/>
    </location>
</feature>
<evidence type="ECO:0000256" key="1">
    <source>
        <dbReference type="SAM" id="MobiDB-lite"/>
    </source>
</evidence>
<keyword evidence="2" id="KW-0472">Membrane</keyword>
<evidence type="ECO:0000256" key="2">
    <source>
        <dbReference type="SAM" id="Phobius"/>
    </source>
</evidence>
<keyword evidence="4" id="KW-1185">Reference proteome</keyword>
<sequence length="199" mass="21789">MSDASIPLLPDPSTPPPGESPLLPAGSLPALPEPRFQAQPPLPPAQFLTLRSEDGRVALTNDALEINYERFGWRELAGVDVQPVRWLLGVLLGGFVLCGFLLGYLQFWLRTMPAALGLSVGALLLAWGVRGTNRWRLHRPGQEPRHFAFSGPARSWQQLAQEANYRIRQRHHEAATEAAYWLAGAAAPEAPAPEPPLPT</sequence>
<evidence type="ECO:0000313" key="4">
    <source>
        <dbReference type="Proteomes" id="UP000532746"/>
    </source>
</evidence>
<keyword evidence="2" id="KW-1133">Transmembrane helix</keyword>
<dbReference type="EMBL" id="JACHGG010000003">
    <property type="protein sequence ID" value="MBB6059453.1"/>
    <property type="molecule type" value="Genomic_DNA"/>
</dbReference>
<dbReference type="AlphaFoldDB" id="A0A7W9WBX2"/>
<accession>A0A7W9WBX2</accession>
<feature type="compositionally biased region" description="Pro residues" evidence="1">
    <location>
        <begin position="9"/>
        <end position="19"/>
    </location>
</feature>
<reference evidence="3 4" key="1">
    <citation type="submission" date="2020-08" db="EMBL/GenBank/DDBJ databases">
        <title>Genomic Encyclopedia of Type Strains, Phase IV (KMG-IV): sequencing the most valuable type-strain genomes for metagenomic binning, comparative biology and taxonomic classification.</title>
        <authorList>
            <person name="Goeker M."/>
        </authorList>
    </citation>
    <scope>NUCLEOTIDE SEQUENCE [LARGE SCALE GENOMIC DNA]</scope>
    <source>
        <strain evidence="3 4">DSM 26718</strain>
    </source>
</reference>
<proteinExistence type="predicted"/>
<dbReference type="Proteomes" id="UP000532746">
    <property type="component" value="Unassembled WGS sequence"/>
</dbReference>
<name>A0A7W9WBX2_9BACT</name>